<organism evidence="3 4">
    <name type="scientific">Solanum bulbocastanum</name>
    <name type="common">Wild potato</name>
    <dbReference type="NCBI Taxonomy" id="147425"/>
    <lineage>
        <taxon>Eukaryota</taxon>
        <taxon>Viridiplantae</taxon>
        <taxon>Streptophyta</taxon>
        <taxon>Embryophyta</taxon>
        <taxon>Tracheophyta</taxon>
        <taxon>Spermatophyta</taxon>
        <taxon>Magnoliopsida</taxon>
        <taxon>eudicotyledons</taxon>
        <taxon>Gunneridae</taxon>
        <taxon>Pentapetalae</taxon>
        <taxon>asterids</taxon>
        <taxon>lamiids</taxon>
        <taxon>Solanales</taxon>
        <taxon>Solanaceae</taxon>
        <taxon>Solanoideae</taxon>
        <taxon>Solaneae</taxon>
        <taxon>Solanum</taxon>
    </lineage>
</organism>
<dbReference type="GO" id="GO:0035251">
    <property type="term" value="F:UDP-glucosyltransferase activity"/>
    <property type="evidence" value="ECO:0007669"/>
    <property type="project" value="InterPro"/>
</dbReference>
<name>A0AAN8THD8_SOLBU</name>
<evidence type="ECO:0000256" key="2">
    <source>
        <dbReference type="ARBA" id="ARBA00022676"/>
    </source>
</evidence>
<comment type="similarity">
    <text evidence="1">Belongs to the UDP-glycosyltransferase family.</text>
</comment>
<dbReference type="Proteomes" id="UP001371456">
    <property type="component" value="Unassembled WGS sequence"/>
</dbReference>
<keyword evidence="4" id="KW-1185">Reference proteome</keyword>
<evidence type="ECO:0000313" key="3">
    <source>
        <dbReference type="EMBL" id="KAK6784673.1"/>
    </source>
</evidence>
<protein>
    <submittedName>
        <fullName evidence="3">Uncharacterized protein</fullName>
    </submittedName>
</protein>
<keyword evidence="2" id="KW-0328">Glycosyltransferase</keyword>
<dbReference type="EMBL" id="JBANQN010000007">
    <property type="protein sequence ID" value="KAK6784673.1"/>
    <property type="molecule type" value="Genomic_DNA"/>
</dbReference>
<dbReference type="InterPro" id="IPR050481">
    <property type="entry name" value="UDP-glycosyltransf_plant"/>
</dbReference>
<sequence>MKISKIEDFLKEETEYKKTVDDVLQAKVRSHGIIHNTCSDLEPGFAQLYEKARGVKGWHIGPLALFVNKYEAEISYKQIFNSNNSCSDSWKVYSDCFNWLEDQRPNSVVVVYFGSMIRFFDNQIKEMVVGLKASNCPTIWVFREQHKNKVDEKDRCDWSLHKLQGFNKQLVKLMRKNNP</sequence>
<gene>
    <name evidence="3" type="ORF">RDI58_018128</name>
</gene>
<proteinExistence type="inferred from homology"/>
<dbReference type="AlphaFoldDB" id="A0AAN8THD8"/>
<evidence type="ECO:0000256" key="1">
    <source>
        <dbReference type="ARBA" id="ARBA00009995"/>
    </source>
</evidence>
<keyword evidence="2" id="KW-0808">Transferase</keyword>
<dbReference type="SUPFAM" id="SSF53756">
    <property type="entry name" value="UDP-Glycosyltransferase/glycogen phosphorylase"/>
    <property type="match status" value="1"/>
</dbReference>
<accession>A0AAN8THD8</accession>
<evidence type="ECO:0000313" key="4">
    <source>
        <dbReference type="Proteomes" id="UP001371456"/>
    </source>
</evidence>
<dbReference type="PANTHER" id="PTHR48048:SF30">
    <property type="entry name" value="GLYCOSYLTRANSFERASE"/>
    <property type="match status" value="1"/>
</dbReference>
<dbReference type="Gene3D" id="3.40.50.2000">
    <property type="entry name" value="Glycogen Phosphorylase B"/>
    <property type="match status" value="2"/>
</dbReference>
<dbReference type="PANTHER" id="PTHR48048">
    <property type="entry name" value="GLYCOSYLTRANSFERASE"/>
    <property type="match status" value="1"/>
</dbReference>
<reference evidence="3 4" key="1">
    <citation type="submission" date="2024-02" db="EMBL/GenBank/DDBJ databases">
        <title>de novo genome assembly of Solanum bulbocastanum strain 11H21.</title>
        <authorList>
            <person name="Hosaka A.J."/>
        </authorList>
    </citation>
    <scope>NUCLEOTIDE SEQUENCE [LARGE SCALE GENOMIC DNA]</scope>
    <source>
        <tissue evidence="3">Young leaves</tissue>
    </source>
</reference>
<comment type="caution">
    <text evidence="3">The sequence shown here is derived from an EMBL/GenBank/DDBJ whole genome shotgun (WGS) entry which is preliminary data.</text>
</comment>